<keyword evidence="3" id="KW-0158">Chromosome</keyword>
<dbReference type="GO" id="GO:0005634">
    <property type="term" value="C:nucleus"/>
    <property type="evidence" value="ECO:0007669"/>
    <property type="project" value="UniProtKB-SubCell"/>
</dbReference>
<dbReference type="PANTHER" id="PTHR22928">
    <property type="entry name" value="TELOMERE-ASSOCIATED PROTEIN RIF1"/>
    <property type="match status" value="1"/>
</dbReference>
<comment type="subcellular location">
    <subcellularLocation>
        <location evidence="2">Chromosome</location>
        <location evidence="2">Telomere</location>
    </subcellularLocation>
    <subcellularLocation>
        <location evidence="1">Nucleus</location>
    </subcellularLocation>
</comment>
<evidence type="ECO:0000313" key="9">
    <source>
        <dbReference type="EMBL" id="TQD84722.1"/>
    </source>
</evidence>
<evidence type="ECO:0000256" key="4">
    <source>
        <dbReference type="ARBA" id="ARBA00022895"/>
    </source>
</evidence>
<feature type="region of interest" description="Disordered" evidence="7">
    <location>
        <begin position="745"/>
        <end position="779"/>
    </location>
</feature>
<dbReference type="Proteomes" id="UP000315295">
    <property type="component" value="Unassembled WGS sequence"/>
</dbReference>
<feature type="compositionally biased region" description="Polar residues" evidence="7">
    <location>
        <begin position="834"/>
        <end position="846"/>
    </location>
</feature>
<dbReference type="GO" id="GO:0000723">
    <property type="term" value="P:telomere maintenance"/>
    <property type="evidence" value="ECO:0007669"/>
    <property type="project" value="TreeGrafter"/>
</dbReference>
<evidence type="ECO:0000256" key="5">
    <source>
        <dbReference type="ARBA" id="ARBA00023242"/>
    </source>
</evidence>
<name>A0A540LEL6_MALBA</name>
<comment type="caution">
    <text evidence="9">The sequence shown here is derived from an EMBL/GenBank/DDBJ whole genome shotgun (WGS) entry which is preliminary data.</text>
</comment>
<keyword evidence="4" id="KW-0779">Telomere</keyword>
<dbReference type="Pfam" id="PF12231">
    <property type="entry name" value="Rif1_N"/>
    <property type="match status" value="1"/>
</dbReference>
<feature type="region of interest" description="Disordered" evidence="7">
    <location>
        <begin position="815"/>
        <end position="853"/>
    </location>
</feature>
<organism evidence="9 10">
    <name type="scientific">Malus baccata</name>
    <name type="common">Siberian crab apple</name>
    <name type="synonym">Pyrus baccata</name>
    <dbReference type="NCBI Taxonomy" id="106549"/>
    <lineage>
        <taxon>Eukaryota</taxon>
        <taxon>Viridiplantae</taxon>
        <taxon>Streptophyta</taxon>
        <taxon>Embryophyta</taxon>
        <taxon>Tracheophyta</taxon>
        <taxon>Spermatophyta</taxon>
        <taxon>Magnoliopsida</taxon>
        <taxon>eudicotyledons</taxon>
        <taxon>Gunneridae</taxon>
        <taxon>Pentapetalae</taxon>
        <taxon>rosids</taxon>
        <taxon>fabids</taxon>
        <taxon>Rosales</taxon>
        <taxon>Rosaceae</taxon>
        <taxon>Amygdaloideae</taxon>
        <taxon>Maleae</taxon>
        <taxon>Malus</taxon>
    </lineage>
</organism>
<feature type="compositionally biased region" description="Basic and acidic residues" evidence="7">
    <location>
        <begin position="815"/>
        <end position="827"/>
    </location>
</feature>
<sequence>MSGFSDQLEEIKSLISSAATKANKSFAYSTLLHLQQQSSDCHDSIQMLARSCRSLIRPTVADVRNNDEEIATQALKCLGFMIYHPSIVAEIAADDVKFVLDSLAKLITTTKMKSVCNLGVWCISIQQLSTPLLAAHFHSLLLAIVHAIDNPISSLSTTFEAIQAIMKLATLLSENMREMSHIWAPPVYRRLLSSDKRERDMSERCLLNTRSTILPPPLNLSKAVVKDLKPRLLTGMHHMLTNGMKVKTIQAWGWFIRLLGSHALKNRQLINQMLKIPEQTFSDHDSQVQIASQLVEAVCEEIEHTIVGSPLYRVPFDIKCIDNLQILVDIGCGKSGVTSAYMDMVSPMVYLSVLYFCLVVQSTMTEPKTDINLQRMQNYFKYLLSMFDPLESLVVTTGLLYKHSGHSCLRMWIAVAEGLKFYIDDMRDFSSLKMESDSKCCFAVCDLLSYPLVVCSCTPKYFMSAELGNPSKESHASHHIQVELDQVITLWKSLYCSLCTSISGCFIGGSFFEDLFSILDRCLEKCTSMLVCADEYVLKFKDLALHRISSYGDVLICILEKFCSSEFNSYRDNKHGSNHKVSSAIQFCLKLIIRYMKLLQTKIGSDEPIGLSAVSRVYSALAHLLSSLHLKEDILSFFKIVSDPLLQWLVLMETQDENTSNQFQPLWAETLNCLRRSQPPIIFDSAFLQLQAPILAKTLDHSNLSISNPTITFWNSTYGEQTELDYPQTLRHVLDKLWRKGRISLHKRSPPRQRCQSRPGSANAPPRYRVNATHNRGSKRVELQEDTMGGELEEMPPCSSLKRKRLELTEHQKEVRRAQQGRERDCSGHGPGIQTFTSMDFSQGNEDTQDNQDIRNAECILELLRKG</sequence>
<dbReference type="EMBL" id="VIEB01000622">
    <property type="protein sequence ID" value="TQD84722.1"/>
    <property type="molecule type" value="Genomic_DNA"/>
</dbReference>
<dbReference type="SUPFAM" id="SSF48371">
    <property type="entry name" value="ARM repeat"/>
    <property type="match status" value="1"/>
</dbReference>
<reference evidence="9 10" key="1">
    <citation type="journal article" date="2019" name="G3 (Bethesda)">
        <title>Sequencing of a Wild Apple (Malus baccata) Genome Unravels the Differences Between Cultivated and Wild Apple Species Regarding Disease Resistance and Cold Tolerance.</title>
        <authorList>
            <person name="Chen X."/>
        </authorList>
    </citation>
    <scope>NUCLEOTIDE SEQUENCE [LARGE SCALE GENOMIC DNA]</scope>
    <source>
        <strain evidence="10">cv. Shandingzi</strain>
        <tissue evidence="9">Leaves</tissue>
    </source>
</reference>
<dbReference type="GO" id="GO:0000781">
    <property type="term" value="C:chromosome, telomeric region"/>
    <property type="evidence" value="ECO:0007669"/>
    <property type="project" value="UniProtKB-SubCell"/>
</dbReference>
<keyword evidence="6" id="KW-0131">Cell cycle</keyword>
<gene>
    <name evidence="9" type="ORF">C1H46_029710</name>
</gene>
<feature type="domain" description="Telomere-associated protein Rif1 N-terminal" evidence="8">
    <location>
        <begin position="24"/>
        <end position="293"/>
    </location>
</feature>
<evidence type="ECO:0000259" key="8">
    <source>
        <dbReference type="Pfam" id="PF12231"/>
    </source>
</evidence>
<protein>
    <recommendedName>
        <fullName evidence="8">Telomere-associated protein Rif1 N-terminal domain-containing protein</fullName>
    </recommendedName>
</protein>
<dbReference type="InterPro" id="IPR022031">
    <property type="entry name" value="Rif1_N"/>
</dbReference>
<evidence type="ECO:0000256" key="3">
    <source>
        <dbReference type="ARBA" id="ARBA00022454"/>
    </source>
</evidence>
<evidence type="ECO:0000256" key="7">
    <source>
        <dbReference type="SAM" id="MobiDB-lite"/>
    </source>
</evidence>
<evidence type="ECO:0000256" key="6">
    <source>
        <dbReference type="ARBA" id="ARBA00023306"/>
    </source>
</evidence>
<evidence type="ECO:0000256" key="2">
    <source>
        <dbReference type="ARBA" id="ARBA00004574"/>
    </source>
</evidence>
<keyword evidence="5" id="KW-0539">Nucleus</keyword>
<evidence type="ECO:0000313" key="10">
    <source>
        <dbReference type="Proteomes" id="UP000315295"/>
    </source>
</evidence>
<dbReference type="InterPro" id="IPR016024">
    <property type="entry name" value="ARM-type_fold"/>
</dbReference>
<accession>A0A540LEL6</accession>
<dbReference type="AlphaFoldDB" id="A0A540LEL6"/>
<keyword evidence="10" id="KW-1185">Reference proteome</keyword>
<evidence type="ECO:0000256" key="1">
    <source>
        <dbReference type="ARBA" id="ARBA00004123"/>
    </source>
</evidence>
<proteinExistence type="predicted"/>
<dbReference type="STRING" id="106549.A0A540LEL6"/>
<dbReference type="PANTHER" id="PTHR22928:SF3">
    <property type="entry name" value="TELOMERE-ASSOCIATED PROTEIN RIF1"/>
    <property type="match status" value="1"/>
</dbReference>